<feature type="region of interest" description="Disordered" evidence="1">
    <location>
        <begin position="1"/>
        <end position="52"/>
    </location>
</feature>
<keyword evidence="3" id="KW-1185">Reference proteome</keyword>
<name>A0AAN6WSL8_9PEZI</name>
<dbReference type="Proteomes" id="UP001302126">
    <property type="component" value="Unassembled WGS sequence"/>
</dbReference>
<accession>A0AAN6WSL8</accession>
<reference evidence="2" key="1">
    <citation type="journal article" date="2023" name="Mol. Phylogenet. Evol.">
        <title>Genome-scale phylogeny and comparative genomics of the fungal order Sordariales.</title>
        <authorList>
            <person name="Hensen N."/>
            <person name="Bonometti L."/>
            <person name="Westerberg I."/>
            <person name="Brannstrom I.O."/>
            <person name="Guillou S."/>
            <person name="Cros-Aarteil S."/>
            <person name="Calhoun S."/>
            <person name="Haridas S."/>
            <person name="Kuo A."/>
            <person name="Mondo S."/>
            <person name="Pangilinan J."/>
            <person name="Riley R."/>
            <person name="LaButti K."/>
            <person name="Andreopoulos B."/>
            <person name="Lipzen A."/>
            <person name="Chen C."/>
            <person name="Yan M."/>
            <person name="Daum C."/>
            <person name="Ng V."/>
            <person name="Clum A."/>
            <person name="Steindorff A."/>
            <person name="Ohm R.A."/>
            <person name="Martin F."/>
            <person name="Silar P."/>
            <person name="Natvig D.O."/>
            <person name="Lalanne C."/>
            <person name="Gautier V."/>
            <person name="Ament-Velasquez S.L."/>
            <person name="Kruys A."/>
            <person name="Hutchinson M.I."/>
            <person name="Powell A.J."/>
            <person name="Barry K."/>
            <person name="Miller A.N."/>
            <person name="Grigoriev I.V."/>
            <person name="Debuchy R."/>
            <person name="Gladieux P."/>
            <person name="Hiltunen Thoren M."/>
            <person name="Johannesson H."/>
        </authorList>
    </citation>
    <scope>NUCLEOTIDE SEQUENCE</scope>
    <source>
        <strain evidence="2">PSN309</strain>
    </source>
</reference>
<proteinExistence type="predicted"/>
<evidence type="ECO:0000313" key="2">
    <source>
        <dbReference type="EMBL" id="KAK4186781.1"/>
    </source>
</evidence>
<reference evidence="2" key="2">
    <citation type="submission" date="2023-05" db="EMBL/GenBank/DDBJ databases">
        <authorList>
            <consortium name="Lawrence Berkeley National Laboratory"/>
            <person name="Steindorff A."/>
            <person name="Hensen N."/>
            <person name="Bonometti L."/>
            <person name="Westerberg I."/>
            <person name="Brannstrom I.O."/>
            <person name="Guillou S."/>
            <person name="Cros-Aarteil S."/>
            <person name="Calhoun S."/>
            <person name="Haridas S."/>
            <person name="Kuo A."/>
            <person name="Mondo S."/>
            <person name="Pangilinan J."/>
            <person name="Riley R."/>
            <person name="Labutti K."/>
            <person name="Andreopoulos B."/>
            <person name="Lipzen A."/>
            <person name="Chen C."/>
            <person name="Yanf M."/>
            <person name="Daum C."/>
            <person name="Ng V."/>
            <person name="Clum A."/>
            <person name="Ohm R."/>
            <person name="Martin F."/>
            <person name="Silar P."/>
            <person name="Natvig D."/>
            <person name="Lalanne C."/>
            <person name="Gautier V."/>
            <person name="Ament-Velasquez S.L."/>
            <person name="Kruys A."/>
            <person name="Hutchinson M.I."/>
            <person name="Powell A.J."/>
            <person name="Barry K."/>
            <person name="Miller A.N."/>
            <person name="Grigoriev I.V."/>
            <person name="Debuchy R."/>
            <person name="Gladieux P."/>
            <person name="Thoren M.H."/>
            <person name="Johannesson H."/>
        </authorList>
    </citation>
    <scope>NUCLEOTIDE SEQUENCE</scope>
    <source>
        <strain evidence="2">PSN309</strain>
    </source>
</reference>
<gene>
    <name evidence="2" type="ORF">QBC35DRAFT_452913</name>
</gene>
<organism evidence="2 3">
    <name type="scientific">Podospora australis</name>
    <dbReference type="NCBI Taxonomy" id="1536484"/>
    <lineage>
        <taxon>Eukaryota</taxon>
        <taxon>Fungi</taxon>
        <taxon>Dikarya</taxon>
        <taxon>Ascomycota</taxon>
        <taxon>Pezizomycotina</taxon>
        <taxon>Sordariomycetes</taxon>
        <taxon>Sordariomycetidae</taxon>
        <taxon>Sordariales</taxon>
        <taxon>Podosporaceae</taxon>
        <taxon>Podospora</taxon>
    </lineage>
</organism>
<protein>
    <submittedName>
        <fullName evidence="2">Uncharacterized protein</fullName>
    </submittedName>
</protein>
<dbReference type="EMBL" id="MU864415">
    <property type="protein sequence ID" value="KAK4186781.1"/>
    <property type="molecule type" value="Genomic_DNA"/>
</dbReference>
<dbReference type="AlphaFoldDB" id="A0AAN6WSL8"/>
<evidence type="ECO:0000256" key="1">
    <source>
        <dbReference type="SAM" id="MobiDB-lite"/>
    </source>
</evidence>
<evidence type="ECO:0000313" key="3">
    <source>
        <dbReference type="Proteomes" id="UP001302126"/>
    </source>
</evidence>
<sequence>MELPTTGTRCKRKRELASPQATEEAGIDTSAHSKGNKRLISSETPKQESSDIPQPEVMVMIDGNEAGEIWAVAASAPVPGVCFYIRRLTAEIFRSPQSPLLVHETLNAALLATSTEAHDIALRSARTVAREYDPEIDTLFIADREALHWFIVASECYLFAEVRTYPLYAEKVKHLALALHLTNCDDVLAQEGKVVYRAPCVLPSDAHSKPLRLKKLLDPEDVTIEADYNLRSEHPGPDMRVRRTKNGSTHLDQVQRCLRGYSIDVWESKVDELRHLVAKKDLNIRCHASVLEVVTGPPRDGFYPGIAEGEQRAGVECRE</sequence>
<comment type="caution">
    <text evidence="2">The sequence shown here is derived from an EMBL/GenBank/DDBJ whole genome shotgun (WGS) entry which is preliminary data.</text>
</comment>